<feature type="region of interest" description="Disordered" evidence="1">
    <location>
        <begin position="322"/>
        <end position="350"/>
    </location>
</feature>
<name>A0ABU9Q6X3_9BURK</name>
<feature type="compositionally biased region" description="Basic and acidic residues" evidence="1">
    <location>
        <begin position="341"/>
        <end position="350"/>
    </location>
</feature>
<feature type="region of interest" description="Disordered" evidence="1">
    <location>
        <begin position="1"/>
        <end position="56"/>
    </location>
</feature>
<feature type="transmembrane region" description="Helical" evidence="2">
    <location>
        <begin position="85"/>
        <end position="106"/>
    </location>
</feature>
<proteinExistence type="predicted"/>
<dbReference type="EMBL" id="JAZHGC010000004">
    <property type="protein sequence ID" value="MEM5285178.1"/>
    <property type="molecule type" value="Genomic_DNA"/>
</dbReference>
<keyword evidence="2" id="KW-0472">Membrane</keyword>
<organism evidence="3 4">
    <name type="scientific">Paraburkholderia sabiae</name>
    <dbReference type="NCBI Taxonomy" id="273251"/>
    <lineage>
        <taxon>Bacteria</taxon>
        <taxon>Pseudomonadati</taxon>
        <taxon>Pseudomonadota</taxon>
        <taxon>Betaproteobacteria</taxon>
        <taxon>Burkholderiales</taxon>
        <taxon>Burkholderiaceae</taxon>
        <taxon>Paraburkholderia</taxon>
    </lineage>
</organism>
<keyword evidence="4" id="KW-1185">Reference proteome</keyword>
<sequence length="350" mass="36202">MGIIRKRLATSSEASAEAPGTQPTEGDPAQPLDEHASSPPAASEAPRKTSKRANDVTRPLVIVRVRSKPRQIAQVSDMGMPDWSLSAGVAIVLFGLAAAYGTFAILDQREAMKSEMQRLTRHEEPRPAARHEPPAPTIPPVEVAQAPRPVIDTPQIPVAASSIAPVGTKLSHAASAPSVAVVASNKSPEPARASIDAPPTAAAKPPIKRGDAVATPVLARQAPKITQEVASTTPTRARAAPSVAVTSPMSAPAPKTRRTGPAPAGVSLASLGSSQGSNVRQEDRVVHEPPPTARPPARTVAAAAVPRENVAALSDTSAMVMASAAAQPRPQAETPVSLRSAENKDLFRGH</sequence>
<reference evidence="3 4" key="1">
    <citation type="submission" date="2024-01" db="EMBL/GenBank/DDBJ databases">
        <title>The diversity of rhizobia nodulating Mimosa spp. in eleven states of Brazil covering several biomes is determined by host plant, location, and edaphic factors.</title>
        <authorList>
            <person name="Rouws L."/>
            <person name="Barauna A."/>
            <person name="Beukes C."/>
            <person name="De Faria S.M."/>
            <person name="Gross E."/>
            <person name="Dos Reis Junior F.B."/>
            <person name="Simon M."/>
            <person name="Maluk M."/>
            <person name="Odee D.W."/>
            <person name="Kenicer G."/>
            <person name="Young J.P.W."/>
            <person name="Reis V.M."/>
            <person name="Zilli J."/>
            <person name="James E.K."/>
        </authorList>
    </citation>
    <scope>NUCLEOTIDE SEQUENCE [LARGE SCALE GENOMIC DNA]</scope>
    <source>
        <strain evidence="3 4">JPY77</strain>
    </source>
</reference>
<comment type="caution">
    <text evidence="3">The sequence shown here is derived from an EMBL/GenBank/DDBJ whole genome shotgun (WGS) entry which is preliminary data.</text>
</comment>
<gene>
    <name evidence="3" type="ORF">V4C55_05650</name>
</gene>
<keyword evidence="2" id="KW-1133">Transmembrane helix</keyword>
<feature type="compositionally biased region" description="Polar residues" evidence="1">
    <location>
        <begin position="270"/>
        <end position="279"/>
    </location>
</feature>
<evidence type="ECO:0000256" key="1">
    <source>
        <dbReference type="SAM" id="MobiDB-lite"/>
    </source>
</evidence>
<dbReference type="Proteomes" id="UP001494588">
    <property type="component" value="Unassembled WGS sequence"/>
</dbReference>
<evidence type="ECO:0000256" key="2">
    <source>
        <dbReference type="SAM" id="Phobius"/>
    </source>
</evidence>
<keyword evidence="2" id="KW-0812">Transmembrane</keyword>
<dbReference type="RefSeq" id="WP_201647410.1">
    <property type="nucleotide sequence ID" value="NZ_CAJHCS010000001.1"/>
</dbReference>
<accession>A0ABU9Q6X3</accession>
<feature type="compositionally biased region" description="Basic and acidic residues" evidence="1">
    <location>
        <begin position="117"/>
        <end position="133"/>
    </location>
</feature>
<feature type="region of interest" description="Disordered" evidence="1">
    <location>
        <begin position="117"/>
        <end position="142"/>
    </location>
</feature>
<feature type="compositionally biased region" description="Low complexity" evidence="1">
    <location>
        <begin position="229"/>
        <end position="248"/>
    </location>
</feature>
<feature type="region of interest" description="Disordered" evidence="1">
    <location>
        <begin position="186"/>
        <end position="207"/>
    </location>
</feature>
<evidence type="ECO:0000313" key="3">
    <source>
        <dbReference type="EMBL" id="MEM5285178.1"/>
    </source>
</evidence>
<protein>
    <submittedName>
        <fullName evidence="3">Uncharacterized protein</fullName>
    </submittedName>
</protein>
<feature type="region of interest" description="Disordered" evidence="1">
    <location>
        <begin position="224"/>
        <end position="303"/>
    </location>
</feature>
<evidence type="ECO:0000313" key="4">
    <source>
        <dbReference type="Proteomes" id="UP001494588"/>
    </source>
</evidence>